<keyword evidence="2" id="KW-1185">Reference proteome</keyword>
<sequence length="129" mass="14178">MTVITEQFSKLRRHGEGDVLPLGIRKNGFLLLYPLVRELLAAGRAEPAFATETDFLLMGTALVAALKHGIATNGQSAAEHFDDVIDDGSAYAVFMLLIKTPPQAILMEQFFKAGWQAHCRRQNCCCLAL</sequence>
<dbReference type="Proteomes" id="UP000028006">
    <property type="component" value="Unassembled WGS sequence"/>
</dbReference>
<dbReference type="AlphaFoldDB" id="A0A081N445"/>
<gene>
    <name evidence="1" type="ORF">GZ77_12290</name>
</gene>
<comment type="caution">
    <text evidence="1">The sequence shown here is derived from an EMBL/GenBank/DDBJ whole genome shotgun (WGS) entry which is preliminary data.</text>
</comment>
<proteinExistence type="predicted"/>
<dbReference type="EMBL" id="JOKG01000003">
    <property type="protein sequence ID" value="KEQ13218.1"/>
    <property type="molecule type" value="Genomic_DNA"/>
</dbReference>
<reference evidence="1 2" key="1">
    <citation type="submission" date="2014-06" db="EMBL/GenBank/DDBJ databases">
        <title>Whole Genome Sequences of Three Symbiotic Endozoicomonas Bacteria.</title>
        <authorList>
            <person name="Neave M.J."/>
            <person name="Apprill A."/>
            <person name="Voolstra C.R."/>
        </authorList>
    </citation>
    <scope>NUCLEOTIDE SEQUENCE [LARGE SCALE GENOMIC DNA]</scope>
    <source>
        <strain evidence="1 2">LMG 24815</strain>
    </source>
</reference>
<name>A0A081N445_9GAMM</name>
<evidence type="ECO:0000313" key="1">
    <source>
        <dbReference type="EMBL" id="KEQ13218.1"/>
    </source>
</evidence>
<organism evidence="1 2">
    <name type="scientific">Endozoicomonas montiporae</name>
    <dbReference type="NCBI Taxonomy" id="1027273"/>
    <lineage>
        <taxon>Bacteria</taxon>
        <taxon>Pseudomonadati</taxon>
        <taxon>Pseudomonadota</taxon>
        <taxon>Gammaproteobacteria</taxon>
        <taxon>Oceanospirillales</taxon>
        <taxon>Endozoicomonadaceae</taxon>
        <taxon>Endozoicomonas</taxon>
    </lineage>
</organism>
<protein>
    <submittedName>
        <fullName evidence="1">Uncharacterized protein</fullName>
    </submittedName>
</protein>
<evidence type="ECO:0000313" key="2">
    <source>
        <dbReference type="Proteomes" id="UP000028006"/>
    </source>
</evidence>
<accession>A0A081N445</accession>